<comment type="similarity">
    <text evidence="2 5">Belongs to the RecX family.</text>
</comment>
<protein>
    <recommendedName>
        <fullName evidence="3 5">Regulatory protein RecX</fullName>
    </recommendedName>
</protein>
<dbReference type="EMBL" id="JAAITX010000001">
    <property type="protein sequence ID" value="NVH57282.1"/>
    <property type="molecule type" value="Genomic_DNA"/>
</dbReference>
<dbReference type="PANTHER" id="PTHR33602">
    <property type="entry name" value="REGULATORY PROTEIN RECX FAMILY PROTEIN"/>
    <property type="match status" value="1"/>
</dbReference>
<dbReference type="AlphaFoldDB" id="A0A850HGC9"/>
<dbReference type="InterPro" id="IPR053926">
    <property type="entry name" value="RecX_HTH_1st"/>
</dbReference>
<sequence>MVITGIEPINKTKCQVYLDGEPVFPLYKGEISRYQLKPEMELGEETYQIIRCEIVLKRVKLRAMHLLTDMGRTEAQLRTKLLRDGYSEEIVSEAVAYVKSFGYINDLEYARSFINSRKERKSRKEIYASLCQKGISREWIEKAMEEEYQYEDSKEAIRTLLRKKGYDAEKADYEEKHKVMAYLVRKGFSYEEVRSAMRLDEW</sequence>
<dbReference type="InterPro" id="IPR053925">
    <property type="entry name" value="RecX_HTH_3rd"/>
</dbReference>
<dbReference type="RefSeq" id="WP_101694449.1">
    <property type="nucleotide sequence ID" value="NZ_JAAITX010000001.1"/>
</dbReference>
<gene>
    <name evidence="5" type="primary">recX</name>
    <name evidence="10" type="ORF">G5A66_01195</name>
    <name evidence="9" type="ORF">G5A75_01615</name>
</gene>
<dbReference type="Pfam" id="PF02631">
    <property type="entry name" value="RecX_HTH2"/>
    <property type="match status" value="1"/>
</dbReference>
<feature type="domain" description="RecX second three-helical" evidence="6">
    <location>
        <begin position="105"/>
        <end position="144"/>
    </location>
</feature>
<comment type="subcellular location">
    <subcellularLocation>
        <location evidence="1 5">Cytoplasm</location>
    </subcellularLocation>
</comment>
<keyword evidence="4 5" id="KW-0963">Cytoplasm</keyword>
<dbReference type="HAMAP" id="MF_01114">
    <property type="entry name" value="RecX"/>
    <property type="match status" value="1"/>
</dbReference>
<evidence type="ECO:0000313" key="10">
    <source>
        <dbReference type="EMBL" id="NVH57282.1"/>
    </source>
</evidence>
<dbReference type="EMBL" id="JAAIUO010000001">
    <property type="protein sequence ID" value="NSK13589.1"/>
    <property type="molecule type" value="Genomic_DNA"/>
</dbReference>
<keyword evidence="11" id="KW-1185">Reference proteome</keyword>
<dbReference type="InterPro" id="IPR036388">
    <property type="entry name" value="WH-like_DNA-bd_sf"/>
</dbReference>
<evidence type="ECO:0000259" key="6">
    <source>
        <dbReference type="Pfam" id="PF02631"/>
    </source>
</evidence>
<dbReference type="PANTHER" id="PTHR33602:SF1">
    <property type="entry name" value="REGULATORY PROTEIN RECX FAMILY PROTEIN"/>
    <property type="match status" value="1"/>
</dbReference>
<proteinExistence type="inferred from homology"/>
<accession>A0A850HGC9</accession>
<evidence type="ECO:0000256" key="2">
    <source>
        <dbReference type="ARBA" id="ARBA00009695"/>
    </source>
</evidence>
<dbReference type="InterPro" id="IPR003783">
    <property type="entry name" value="Regulatory_RecX"/>
</dbReference>
<dbReference type="Pfam" id="PF21981">
    <property type="entry name" value="RecX_HTH3"/>
    <property type="match status" value="1"/>
</dbReference>
<reference evidence="11 12" key="1">
    <citation type="journal article" date="2020" name="Cell Host Microbe">
        <title>Functional and Genomic Variation between Human-Derived Isolates of Lachnospiraceae Reveals Inter- and Intra-Species Diversity.</title>
        <authorList>
            <person name="Sorbara M.T."/>
            <person name="Littmann E.R."/>
            <person name="Fontana E."/>
            <person name="Moody T.U."/>
            <person name="Kohout C.E."/>
            <person name="Gjonbalaj M."/>
            <person name="Eaton V."/>
            <person name="Seok R."/>
            <person name="Leiner I.M."/>
            <person name="Pamer E.G."/>
        </authorList>
    </citation>
    <scope>NUCLEOTIDE SEQUENCE [LARGE SCALE GENOMIC DNA]</scope>
    <source>
        <strain evidence="10 11">MSK.17.11</strain>
        <strain evidence="9 12">MSK.17.38</strain>
    </source>
</reference>
<reference evidence="10" key="2">
    <citation type="submission" date="2020-02" db="EMBL/GenBank/DDBJ databases">
        <authorList>
            <person name="Littmann E."/>
            <person name="Sorbara M."/>
        </authorList>
    </citation>
    <scope>NUCLEOTIDE SEQUENCE</scope>
    <source>
        <strain evidence="10">MSK.17.11</strain>
        <strain evidence="9">MSK.17.38</strain>
    </source>
</reference>
<evidence type="ECO:0000256" key="4">
    <source>
        <dbReference type="ARBA" id="ARBA00022490"/>
    </source>
</evidence>
<evidence type="ECO:0000259" key="8">
    <source>
        <dbReference type="Pfam" id="PF21982"/>
    </source>
</evidence>
<evidence type="ECO:0000313" key="9">
    <source>
        <dbReference type="EMBL" id="NSK13589.1"/>
    </source>
</evidence>
<dbReference type="InterPro" id="IPR053924">
    <property type="entry name" value="RecX_HTH_2nd"/>
</dbReference>
<dbReference type="GO" id="GO:0005737">
    <property type="term" value="C:cytoplasm"/>
    <property type="evidence" value="ECO:0007669"/>
    <property type="project" value="UniProtKB-SubCell"/>
</dbReference>
<dbReference type="Gene3D" id="1.10.10.10">
    <property type="entry name" value="Winged helix-like DNA-binding domain superfamily/Winged helix DNA-binding domain"/>
    <property type="match status" value="3"/>
</dbReference>
<evidence type="ECO:0000313" key="11">
    <source>
        <dbReference type="Proteomes" id="UP000528555"/>
    </source>
</evidence>
<dbReference type="GO" id="GO:0006282">
    <property type="term" value="P:regulation of DNA repair"/>
    <property type="evidence" value="ECO:0007669"/>
    <property type="project" value="UniProtKB-UniRule"/>
</dbReference>
<comment type="caution">
    <text evidence="10">The sequence shown here is derived from an EMBL/GenBank/DDBJ whole genome shotgun (WGS) entry which is preliminary data.</text>
</comment>
<evidence type="ECO:0000259" key="7">
    <source>
        <dbReference type="Pfam" id="PF21981"/>
    </source>
</evidence>
<organism evidence="10 11">
    <name type="scientific">Dorea phocaeensis</name>
    <dbReference type="NCBI Taxonomy" id="2040291"/>
    <lineage>
        <taxon>Bacteria</taxon>
        <taxon>Bacillati</taxon>
        <taxon>Bacillota</taxon>
        <taxon>Clostridia</taxon>
        <taxon>Lachnospirales</taxon>
        <taxon>Lachnospiraceae</taxon>
        <taxon>Dorea</taxon>
    </lineage>
</organism>
<dbReference type="OrthoDB" id="9804967at2"/>
<feature type="domain" description="RecX first three-helical" evidence="8">
    <location>
        <begin position="61"/>
        <end position="96"/>
    </location>
</feature>
<evidence type="ECO:0000256" key="1">
    <source>
        <dbReference type="ARBA" id="ARBA00004496"/>
    </source>
</evidence>
<dbReference type="Proteomes" id="UP000528555">
    <property type="component" value="Unassembled WGS sequence"/>
</dbReference>
<dbReference type="Pfam" id="PF21982">
    <property type="entry name" value="RecX_HTH1"/>
    <property type="match status" value="1"/>
</dbReference>
<evidence type="ECO:0000313" key="12">
    <source>
        <dbReference type="Proteomes" id="UP000701680"/>
    </source>
</evidence>
<comment type="function">
    <text evidence="5">Modulates RecA activity.</text>
</comment>
<evidence type="ECO:0000256" key="3">
    <source>
        <dbReference type="ARBA" id="ARBA00018111"/>
    </source>
</evidence>
<dbReference type="Proteomes" id="UP000701680">
    <property type="component" value="Unassembled WGS sequence"/>
</dbReference>
<name>A0A850HGC9_9FIRM</name>
<evidence type="ECO:0000256" key="5">
    <source>
        <dbReference type="HAMAP-Rule" id="MF_01114"/>
    </source>
</evidence>
<feature type="domain" description="RecX third three-helical" evidence="7">
    <location>
        <begin position="155"/>
        <end position="197"/>
    </location>
</feature>